<dbReference type="PANTHER" id="PTHR21683:SF3">
    <property type="entry name" value="CILIA AND FLAGELLA ASSOCIATED PROTEIN 100"/>
    <property type="match status" value="1"/>
</dbReference>
<dbReference type="RefSeq" id="XP_026762799.2">
    <property type="nucleotide sequence ID" value="XM_026906998.3"/>
</dbReference>
<dbReference type="InParanoid" id="A0A6J1X7S7"/>
<reference evidence="2" key="1">
    <citation type="submission" date="2025-08" db="UniProtKB">
        <authorList>
            <consortium name="RefSeq"/>
        </authorList>
    </citation>
    <scope>IDENTIFICATION</scope>
    <source>
        <tissue evidence="2">Whole larvae</tissue>
    </source>
</reference>
<name>A0A6J1X7S7_GALME</name>
<gene>
    <name evidence="2" type="primary">LOC113521470</name>
</gene>
<dbReference type="Proteomes" id="UP001652740">
    <property type="component" value="Unplaced"/>
</dbReference>
<dbReference type="PANTHER" id="PTHR21683">
    <property type="entry name" value="COILED-COIL DOMAIN-CONTAINING PROTEIN 42 LIKE-2-LIKE-RELATED"/>
    <property type="match status" value="1"/>
</dbReference>
<evidence type="ECO:0000313" key="1">
    <source>
        <dbReference type="Proteomes" id="UP001652740"/>
    </source>
</evidence>
<keyword evidence="1" id="KW-1185">Reference proteome</keyword>
<evidence type="ECO:0000313" key="2">
    <source>
        <dbReference type="RefSeq" id="XP_026762799.2"/>
    </source>
</evidence>
<protein>
    <submittedName>
        <fullName evidence="2">Uncharacterized protein LOC113521470</fullName>
    </submittedName>
</protein>
<organism evidence="1 2">
    <name type="scientific">Galleria mellonella</name>
    <name type="common">Greater wax moth</name>
    <dbReference type="NCBI Taxonomy" id="7137"/>
    <lineage>
        <taxon>Eukaryota</taxon>
        <taxon>Metazoa</taxon>
        <taxon>Ecdysozoa</taxon>
        <taxon>Arthropoda</taxon>
        <taxon>Hexapoda</taxon>
        <taxon>Insecta</taxon>
        <taxon>Pterygota</taxon>
        <taxon>Neoptera</taxon>
        <taxon>Endopterygota</taxon>
        <taxon>Lepidoptera</taxon>
        <taxon>Glossata</taxon>
        <taxon>Ditrysia</taxon>
        <taxon>Pyraloidea</taxon>
        <taxon>Pyralidae</taxon>
        <taxon>Galleriinae</taxon>
        <taxon>Galleria</taxon>
    </lineage>
</organism>
<proteinExistence type="predicted"/>
<dbReference type="GeneID" id="113521470"/>
<sequence length="573" mass="67958">MDDVHSLIINIPISKVFTKESNDSIKKLQTKKISKRNIGNNMQKTLEISLGKYYMLGNNPLQVNDLKREELLLAYRSYMKKQENEKHKQRLGIDVHKKYKIVSADMKKRLYVETPCDHIYAITDIDKGFFTNANGRALSDHVPLFKSLKSSLSSRLRLRQAIGYRNDGILNIEANYKKESAKYEQSFQRYVEQVKYFDIFIFEDYHKSVALLQQWDELKVKVNIKISELQNFAAQQFPIISTLMGLDYMYKIQQKYGRFLYYLSPPSWRIKNREFAHSVEIKAKGFDLAGSEEETFTIVFENMQRECYGNLIKPALYFTHPRDLLDIFDGLEKQQLHHFTYVTHLAPLKKILNEEIKTLKEFIAQDSALLINTIKTFEILLKFSEERCAQLKNRFYKVLYGLFFESVSAPEVLKLFLHLEFSYEKVICEKQINLDIMTMAKGLETMYMDYSKALDEIHSDTVNRAVKRCMEREQKKIRRAKVASRELRVFDRLERNLLRAHAPFVERDWSKVFIKKTMITKKLKQQYCKPNNEKNIRRSLNESELEYLNLFTEWTQNEDPAKYLHFDENRMSK</sequence>
<dbReference type="KEGG" id="gmw:113521470"/>
<dbReference type="AlphaFoldDB" id="A0A6J1X7S7"/>
<dbReference type="InterPro" id="IPR051147">
    <property type="entry name" value="CFAP_domain-containing"/>
</dbReference>
<accession>A0A6J1X7S7</accession>